<comment type="function">
    <text evidence="1">Catalyzes the reduction of fatty acyl-CoA to fatty alcohols.</text>
</comment>
<comment type="catalytic activity">
    <reaction evidence="1">
        <text>a long-chain fatty acyl-CoA + 2 NADPH + 2 H(+) = a long-chain primary fatty alcohol + 2 NADP(+) + CoA</text>
        <dbReference type="Rhea" id="RHEA:52716"/>
        <dbReference type="ChEBI" id="CHEBI:15378"/>
        <dbReference type="ChEBI" id="CHEBI:57287"/>
        <dbReference type="ChEBI" id="CHEBI:57783"/>
        <dbReference type="ChEBI" id="CHEBI:58349"/>
        <dbReference type="ChEBI" id="CHEBI:77396"/>
        <dbReference type="ChEBI" id="CHEBI:83139"/>
        <dbReference type="EC" id="1.2.1.84"/>
    </reaction>
</comment>
<dbReference type="EMBL" id="BLLK01000051">
    <property type="protein sequence ID" value="GFH56373.1"/>
    <property type="molecule type" value="Genomic_DNA"/>
</dbReference>
<dbReference type="GO" id="GO:0102965">
    <property type="term" value="F:alcohol-forming long-chain fatty acyl-CoA reductase activity"/>
    <property type="evidence" value="ECO:0007669"/>
    <property type="project" value="UniProtKB-EC"/>
</dbReference>
<evidence type="ECO:0000259" key="3">
    <source>
        <dbReference type="Pfam" id="PF07993"/>
    </source>
</evidence>
<keyword evidence="1" id="KW-0472">Membrane</keyword>
<dbReference type="AlphaFoldDB" id="A0AAD3HAW7"/>
<dbReference type="Pfam" id="PF07993">
    <property type="entry name" value="NAD_binding_4"/>
    <property type="match status" value="1"/>
</dbReference>
<proteinExistence type="inferred from homology"/>
<gene>
    <name evidence="4" type="ORF">CTEN210_12849</name>
</gene>
<feature type="region of interest" description="Disordered" evidence="2">
    <location>
        <begin position="435"/>
        <end position="455"/>
    </location>
</feature>
<dbReference type="InterPro" id="IPR026055">
    <property type="entry name" value="FAR"/>
</dbReference>
<sequence>MISNTNVLLIGATGFIGKVTLGMLLERMEVQKVYILIRPKVTSKRIDGAKIANIRERFQQLKQNPCLQSKACQKAFAEGRVIPIAGDLSKERLGICKDDYERLTMENSDTSSSHDSIDAVTHIINLAADVGFDQTLLEAIENNVDTALNVFALAKKCKFLINFVHCSTAYVAPTSAAEREVGNIKEELHESSTCFSSYGDADAIYTLIKKKGLTKLEEEKLLKSAARPSIVSVSLHYPAPGWTDSRTAVNGPVLLFAEGFLHTNIGNEGSLYDIIPCDYVADCLINAVLARCDVRKVKVIHITAGKENCVDNASFIETMEDFWNPRKRKAFILRPFYRSNKLDLNKSISLDQKRLLRLKRILVLTRKEHLANKLEKIVPLLQKTADVHAPFQFYRYDFISGQSIHDFEPTFNPVDYAHLICQGIHYYLLRHSEDSPDNPKPKYRLSQHMKSRSRL</sequence>
<keyword evidence="1" id="KW-0443">Lipid metabolism</keyword>
<dbReference type="EC" id="1.2.1.84" evidence="1"/>
<dbReference type="GO" id="GO:0080019">
    <property type="term" value="F:alcohol-forming very long-chain fatty acyl-CoA reductase activity"/>
    <property type="evidence" value="ECO:0007669"/>
    <property type="project" value="InterPro"/>
</dbReference>
<comment type="caution">
    <text evidence="4">The sequence shown here is derived from an EMBL/GenBank/DDBJ whole genome shotgun (WGS) entry which is preliminary data.</text>
</comment>
<keyword evidence="1" id="KW-0444">Lipid biosynthesis</keyword>
<comment type="similarity">
    <text evidence="1">Belongs to the fatty acyl-CoA reductase family.</text>
</comment>
<dbReference type="SUPFAM" id="SSF51735">
    <property type="entry name" value="NAD(P)-binding Rossmann-fold domains"/>
    <property type="match status" value="1"/>
</dbReference>
<evidence type="ECO:0000256" key="2">
    <source>
        <dbReference type="SAM" id="MobiDB-lite"/>
    </source>
</evidence>
<dbReference type="InterPro" id="IPR036291">
    <property type="entry name" value="NAD(P)-bd_dom_sf"/>
</dbReference>
<evidence type="ECO:0000313" key="5">
    <source>
        <dbReference type="Proteomes" id="UP001054902"/>
    </source>
</evidence>
<keyword evidence="1" id="KW-0812">Transmembrane</keyword>
<organism evidence="4 5">
    <name type="scientific">Chaetoceros tenuissimus</name>
    <dbReference type="NCBI Taxonomy" id="426638"/>
    <lineage>
        <taxon>Eukaryota</taxon>
        <taxon>Sar</taxon>
        <taxon>Stramenopiles</taxon>
        <taxon>Ochrophyta</taxon>
        <taxon>Bacillariophyta</taxon>
        <taxon>Coscinodiscophyceae</taxon>
        <taxon>Chaetocerotophycidae</taxon>
        <taxon>Chaetocerotales</taxon>
        <taxon>Chaetocerotaceae</taxon>
        <taxon>Chaetoceros</taxon>
    </lineage>
</organism>
<dbReference type="PANTHER" id="PTHR11011">
    <property type="entry name" value="MALE STERILITY PROTEIN 2-RELATED"/>
    <property type="match status" value="1"/>
</dbReference>
<dbReference type="Proteomes" id="UP001054902">
    <property type="component" value="Unassembled WGS sequence"/>
</dbReference>
<keyword evidence="5" id="KW-1185">Reference proteome</keyword>
<keyword evidence="1" id="KW-1133">Transmembrane helix</keyword>
<feature type="transmembrane region" description="Helical" evidence="1">
    <location>
        <begin position="6"/>
        <end position="25"/>
    </location>
</feature>
<reference evidence="4 5" key="1">
    <citation type="journal article" date="2021" name="Sci. Rep.">
        <title>The genome of the diatom Chaetoceros tenuissimus carries an ancient integrated fragment of an extant virus.</title>
        <authorList>
            <person name="Hongo Y."/>
            <person name="Kimura K."/>
            <person name="Takaki Y."/>
            <person name="Yoshida Y."/>
            <person name="Baba S."/>
            <person name="Kobayashi G."/>
            <person name="Nagasaki K."/>
            <person name="Hano T."/>
            <person name="Tomaru Y."/>
        </authorList>
    </citation>
    <scope>NUCLEOTIDE SEQUENCE [LARGE SCALE GENOMIC DNA]</scope>
    <source>
        <strain evidence="4 5">NIES-3715</strain>
    </source>
</reference>
<dbReference type="GO" id="GO:0006629">
    <property type="term" value="P:lipid metabolic process"/>
    <property type="evidence" value="ECO:0007669"/>
    <property type="project" value="UniProtKB-KW"/>
</dbReference>
<dbReference type="InterPro" id="IPR013120">
    <property type="entry name" value="FAR_NAD-bd"/>
</dbReference>
<accession>A0AAD3HAW7</accession>
<protein>
    <recommendedName>
        <fullName evidence="1">Fatty acyl-CoA reductase</fullName>
        <ecNumber evidence="1">1.2.1.84</ecNumber>
    </recommendedName>
</protein>
<evidence type="ECO:0000313" key="4">
    <source>
        <dbReference type="EMBL" id="GFH56373.1"/>
    </source>
</evidence>
<feature type="compositionally biased region" description="Basic residues" evidence="2">
    <location>
        <begin position="441"/>
        <end position="455"/>
    </location>
</feature>
<keyword evidence="1" id="KW-0521">NADP</keyword>
<dbReference type="Gene3D" id="3.40.50.720">
    <property type="entry name" value="NAD(P)-binding Rossmann-like Domain"/>
    <property type="match status" value="1"/>
</dbReference>
<feature type="domain" description="Thioester reductase (TE)" evidence="3">
    <location>
        <begin position="10"/>
        <end position="282"/>
    </location>
</feature>
<keyword evidence="1" id="KW-0560">Oxidoreductase</keyword>
<evidence type="ECO:0000256" key="1">
    <source>
        <dbReference type="RuleBase" id="RU363097"/>
    </source>
</evidence>
<name>A0AAD3HAW7_9STRA</name>